<dbReference type="InterPro" id="IPR029063">
    <property type="entry name" value="SAM-dependent_MTases_sf"/>
</dbReference>
<comment type="caution">
    <text evidence="2">The sequence shown here is derived from an EMBL/GenBank/DDBJ whole genome shotgun (WGS) entry which is preliminary data.</text>
</comment>
<dbReference type="CDD" id="cd02440">
    <property type="entry name" value="AdoMet_MTases"/>
    <property type="match status" value="1"/>
</dbReference>
<dbReference type="InterPro" id="IPR041698">
    <property type="entry name" value="Methyltransf_25"/>
</dbReference>
<accession>A0ABR0E996</accession>
<name>A0ABR0E996_ZASCE</name>
<keyword evidence="3" id="KW-1185">Reference proteome</keyword>
<dbReference type="SUPFAM" id="SSF53335">
    <property type="entry name" value="S-adenosyl-L-methionine-dependent methyltransferases"/>
    <property type="match status" value="1"/>
</dbReference>
<dbReference type="Gene3D" id="3.40.50.150">
    <property type="entry name" value="Vaccinia Virus protein VP39"/>
    <property type="match status" value="1"/>
</dbReference>
<organism evidence="2 3">
    <name type="scientific">Zasmidium cellare</name>
    <name type="common">Wine cellar mold</name>
    <name type="synonym">Racodium cellare</name>
    <dbReference type="NCBI Taxonomy" id="395010"/>
    <lineage>
        <taxon>Eukaryota</taxon>
        <taxon>Fungi</taxon>
        <taxon>Dikarya</taxon>
        <taxon>Ascomycota</taxon>
        <taxon>Pezizomycotina</taxon>
        <taxon>Dothideomycetes</taxon>
        <taxon>Dothideomycetidae</taxon>
        <taxon>Mycosphaerellales</taxon>
        <taxon>Mycosphaerellaceae</taxon>
        <taxon>Zasmidium</taxon>
    </lineage>
</organism>
<dbReference type="Proteomes" id="UP001305779">
    <property type="component" value="Unassembled WGS sequence"/>
</dbReference>
<evidence type="ECO:0000259" key="1">
    <source>
        <dbReference type="Pfam" id="PF13649"/>
    </source>
</evidence>
<sequence length="288" mass="31893">MTENKVTQWYNEHVELEDKCLISGNLQYEITLHYIREAIASLQRPEDPAKGLHIADIGCGTGVYAIPLAQDGHRVSISDISSASANFAVQKAQAANLHFVTSSAFDARSLRSHSEIYKPNHYSLVLLPGPLYHILDEDERCDVLLSALEIVKPGGYVLAAFVTRNAHLRDIAVRDPGRLAREWGFYERYLRDGRYTRGGKAPMYHASLKEIRALVATARRKGQDKGIGSELGKLVSCEGFLGFQHASHLVELDEDAFARWREVVLGSAADEATLGAADHILAVIRRTS</sequence>
<proteinExistence type="predicted"/>
<dbReference type="EMBL" id="JAXOVC010000008">
    <property type="protein sequence ID" value="KAK4497786.1"/>
    <property type="molecule type" value="Genomic_DNA"/>
</dbReference>
<gene>
    <name evidence="2" type="ORF">PRZ48_010439</name>
</gene>
<feature type="domain" description="Methyltransferase" evidence="1">
    <location>
        <begin position="54"/>
        <end position="155"/>
    </location>
</feature>
<reference evidence="2 3" key="1">
    <citation type="journal article" date="2023" name="G3 (Bethesda)">
        <title>A chromosome-level genome assembly of Zasmidium syzygii isolated from banana leaves.</title>
        <authorList>
            <person name="van Westerhoven A.C."/>
            <person name="Mehrabi R."/>
            <person name="Talebi R."/>
            <person name="Steentjes M.B.F."/>
            <person name="Corcolon B."/>
            <person name="Chong P.A."/>
            <person name="Kema G.H.J."/>
            <person name="Seidl M.F."/>
        </authorList>
    </citation>
    <scope>NUCLEOTIDE SEQUENCE [LARGE SCALE GENOMIC DNA]</scope>
    <source>
        <strain evidence="2 3">P124</strain>
    </source>
</reference>
<evidence type="ECO:0000313" key="2">
    <source>
        <dbReference type="EMBL" id="KAK4497786.1"/>
    </source>
</evidence>
<dbReference type="Pfam" id="PF13649">
    <property type="entry name" value="Methyltransf_25"/>
    <property type="match status" value="1"/>
</dbReference>
<evidence type="ECO:0000313" key="3">
    <source>
        <dbReference type="Proteomes" id="UP001305779"/>
    </source>
</evidence>
<protein>
    <recommendedName>
        <fullName evidence="1">Methyltransferase domain-containing protein</fullName>
    </recommendedName>
</protein>